<sequence length="1169" mass="132429">MDQTNTSQMGSPPNQNFDYSAMYNNNSNQEIVQPPPKVQHTAHRQANPGLRRRRGRPGTENMNAGPVDRYREEEHTLFGAIKSGNTPPQNIVDGWIEQYKTNQDAAMLELYQFFISCSGSKGKISMDMYLNLSDSDIILKMTEEFAEDSGEYPLIQTSAAWRRFKTTFLEFIQVLVRQCQYSIIYDQCMVEKLIALLAGLSDSQVRAFRHTSTLAALKMMTALVDVALNLSINSDSNQRQLDAEKNRSAGNRVTERMELLQQRKQELTDNKEDVKTMLSYLFKGVFVHRYRDTFPDIRSACMKEIGIWMRRYPAVFLDDSYLKYLGWTLYDRIGDVRVNCLQALHPLYEDLSLASKLELFTKRFKSRLVEMTLDKENDVAVEAIKLVTCILKNTESVIDDKDCENIYELVYCTHRASAQAAGEFLAYKLFDIHNRSSEQEPTRTNKGKRRSSNTPMIRDLVQFFIESELHEHAAYLVDSLWEHAPMLRDWEAMVDLLVEEPGREEEPLDANQESSLIEILVCCIRQAISGLSPVVRQSGSHHHHHQNPLQELNNRLGEVPINVHMPIKEQKLAHEECTKMTNVMIPALPLLLTKYGESADRASTLLQIPLYMDLDYYTSGRHERQLDLVLRCLQEIVERQTDPSCLTAVSKVYAVMCNDNLSIATKCQTVRGTLLDRLIELYRSAFLNFYNEEGEQPDGDDEFHLVTALKKIYAFYCCNDLTSLELWDSLFRIVSACALSEQTTIGQNFSEDSVCFALSNCLHAIYWLLHRVNDSDAEESQVTGLQRKLRDFIDACSLLLDHSSRKVSLEAYLSICDLLVAFSQHLVSGEQTDVDVRKELCAQLVYQPPDELAQSLVNFVERRVFIEEEQAEGTSVVEDQAANIETWHRKRMQLAAFCKLIIYNVVPIRSVAPLYKHYIRSFNDLGDIMKNTLAKAREINRVHTARMIASCLQLGYSEIEAMDSAGVVERGSEGFQALKELARRLNLSFGLDLIKIREAMVAFHMENINFCVQAAANAASMMQGAQVGVAGVPPNLLFLEIVSEFSNKLLLQDKKALSQYVARVFPSPVGEIWQSLHAYKASLDPDSVDDHTIGSLGYLASMANASHAGAVVNGSMARRGGARNKAAIDDSRTEQTASKRRRVATHNSIDMDQTHNTRSTHLATNGSAN</sequence>
<dbReference type="InterPro" id="IPR013721">
    <property type="entry name" value="STAG"/>
</dbReference>
<comment type="similarity">
    <text evidence="1">Belongs to the SCC3 family.</text>
</comment>
<dbReference type="Pfam" id="PF24571">
    <property type="entry name" value="HEAT_SCC3-SA"/>
    <property type="match status" value="2"/>
</dbReference>
<evidence type="ECO:0000256" key="3">
    <source>
        <dbReference type="SAM" id="MobiDB-lite"/>
    </source>
</evidence>
<dbReference type="SUPFAM" id="SSF48371">
    <property type="entry name" value="ARM repeat"/>
    <property type="match status" value="1"/>
</dbReference>
<dbReference type="PANTHER" id="PTHR11199:SF0">
    <property type="entry name" value="LD34181P-RELATED"/>
    <property type="match status" value="1"/>
</dbReference>
<comment type="caution">
    <text evidence="5">The sequence shown here is derived from an EMBL/GenBank/DDBJ whole genome shotgun (WGS) entry which is preliminary data.</text>
</comment>
<keyword evidence="6" id="KW-1185">Reference proteome</keyword>
<dbReference type="AlphaFoldDB" id="A0ABD2QDW4"/>
<dbReference type="InterPro" id="IPR016024">
    <property type="entry name" value="ARM-type_fold"/>
</dbReference>
<feature type="compositionally biased region" description="Polar residues" evidence="3">
    <location>
        <begin position="1145"/>
        <end position="1169"/>
    </location>
</feature>
<evidence type="ECO:0000313" key="6">
    <source>
        <dbReference type="Proteomes" id="UP001626550"/>
    </source>
</evidence>
<dbReference type="GO" id="GO:0007062">
    <property type="term" value="P:sister chromatid cohesion"/>
    <property type="evidence" value="ECO:0007669"/>
    <property type="project" value="UniProtKB-ARBA"/>
</dbReference>
<feature type="compositionally biased region" description="Polar residues" evidence="3">
    <location>
        <begin position="1"/>
        <end position="31"/>
    </location>
</feature>
<keyword evidence="2" id="KW-0175">Coiled coil</keyword>
<dbReference type="GO" id="GO:0005694">
    <property type="term" value="C:chromosome"/>
    <property type="evidence" value="ECO:0007669"/>
    <property type="project" value="UniProtKB-SubCell"/>
</dbReference>
<evidence type="ECO:0000256" key="1">
    <source>
        <dbReference type="ARBA" id="ARBA00005486"/>
    </source>
</evidence>
<protein>
    <submittedName>
        <fullName evidence="5">Cohesin subunit SA-1</fullName>
    </submittedName>
</protein>
<dbReference type="EMBL" id="JBJKFK010000337">
    <property type="protein sequence ID" value="KAL3317738.1"/>
    <property type="molecule type" value="Genomic_DNA"/>
</dbReference>
<dbReference type="GO" id="GO:0005634">
    <property type="term" value="C:nucleus"/>
    <property type="evidence" value="ECO:0007669"/>
    <property type="project" value="UniProtKB-ARBA"/>
</dbReference>
<dbReference type="InterPro" id="IPR020839">
    <property type="entry name" value="SCD"/>
</dbReference>
<dbReference type="Proteomes" id="UP001626550">
    <property type="component" value="Unassembled WGS sequence"/>
</dbReference>
<feature type="region of interest" description="Disordered" evidence="3">
    <location>
        <begin position="1"/>
        <end position="66"/>
    </location>
</feature>
<dbReference type="InterPro" id="IPR039662">
    <property type="entry name" value="Cohesin_Scc3/SA"/>
</dbReference>
<evidence type="ECO:0000256" key="2">
    <source>
        <dbReference type="SAM" id="Coils"/>
    </source>
</evidence>
<dbReference type="PROSITE" id="PS51425">
    <property type="entry name" value="SCD"/>
    <property type="match status" value="1"/>
</dbReference>
<feature type="domain" description="SCD" evidence="4">
    <location>
        <begin position="286"/>
        <end position="371"/>
    </location>
</feature>
<dbReference type="Pfam" id="PF21581">
    <property type="entry name" value="SCD"/>
    <property type="match status" value="1"/>
</dbReference>
<accession>A0ABD2QDW4</accession>
<evidence type="ECO:0000259" key="4">
    <source>
        <dbReference type="PROSITE" id="PS51425"/>
    </source>
</evidence>
<feature type="region of interest" description="Disordered" evidence="3">
    <location>
        <begin position="1123"/>
        <end position="1169"/>
    </location>
</feature>
<evidence type="ECO:0000313" key="5">
    <source>
        <dbReference type="EMBL" id="KAL3317738.1"/>
    </source>
</evidence>
<proteinExistence type="inferred from homology"/>
<gene>
    <name evidence="5" type="primary">STAG1</name>
    <name evidence="5" type="ORF">Ciccas_003601</name>
</gene>
<dbReference type="PANTHER" id="PTHR11199">
    <property type="entry name" value="STROMAL ANTIGEN"/>
    <property type="match status" value="1"/>
</dbReference>
<reference evidence="5 6" key="1">
    <citation type="submission" date="2024-11" db="EMBL/GenBank/DDBJ databases">
        <title>Adaptive evolution of stress response genes in parasites aligns with host niche diversity.</title>
        <authorList>
            <person name="Hahn C."/>
            <person name="Resl P."/>
        </authorList>
    </citation>
    <scope>NUCLEOTIDE SEQUENCE [LARGE SCALE GENOMIC DNA]</scope>
    <source>
        <strain evidence="5">EGGRZ-B1_66</strain>
        <tissue evidence="5">Body</tissue>
    </source>
</reference>
<feature type="coiled-coil region" evidence="2">
    <location>
        <begin position="250"/>
        <end position="277"/>
    </location>
</feature>
<dbReference type="Pfam" id="PF08514">
    <property type="entry name" value="STAG"/>
    <property type="match status" value="1"/>
</dbReference>
<name>A0ABD2QDW4_9PLAT</name>
<dbReference type="InterPro" id="IPR056396">
    <property type="entry name" value="HEAT_SCC3-SA"/>
</dbReference>
<organism evidence="5 6">
    <name type="scientific">Cichlidogyrus casuarinus</name>
    <dbReference type="NCBI Taxonomy" id="1844966"/>
    <lineage>
        <taxon>Eukaryota</taxon>
        <taxon>Metazoa</taxon>
        <taxon>Spiralia</taxon>
        <taxon>Lophotrochozoa</taxon>
        <taxon>Platyhelminthes</taxon>
        <taxon>Monogenea</taxon>
        <taxon>Monopisthocotylea</taxon>
        <taxon>Dactylogyridea</taxon>
        <taxon>Ancyrocephalidae</taxon>
        <taxon>Cichlidogyrus</taxon>
    </lineage>
</organism>